<proteinExistence type="inferred from homology"/>
<dbReference type="GO" id="GO:0005829">
    <property type="term" value="C:cytosol"/>
    <property type="evidence" value="ECO:0007669"/>
    <property type="project" value="TreeGrafter"/>
</dbReference>
<feature type="region of interest" description="Disordered" evidence="9">
    <location>
        <begin position="293"/>
        <end position="361"/>
    </location>
</feature>
<dbReference type="Proteomes" id="UP000226031">
    <property type="component" value="Unassembled WGS sequence"/>
</dbReference>
<dbReference type="AlphaFoldDB" id="A0A2B7Z5S0"/>
<evidence type="ECO:0000256" key="2">
    <source>
        <dbReference type="ARBA" id="ARBA00004496"/>
    </source>
</evidence>
<evidence type="ECO:0000256" key="1">
    <source>
        <dbReference type="ARBA" id="ARBA00004123"/>
    </source>
</evidence>
<dbReference type="PANTHER" id="PTHR15641">
    <property type="entry name" value="ELONGATOR COMPLEX PROTEIN 5"/>
    <property type="match status" value="1"/>
</dbReference>
<gene>
    <name evidence="10" type="ORF">GX50_05503</name>
</gene>
<dbReference type="InterPro" id="IPR027417">
    <property type="entry name" value="P-loop_NTPase"/>
</dbReference>
<dbReference type="Gene3D" id="3.40.50.300">
    <property type="entry name" value="P-loop containing nucleotide triphosphate hydrolases"/>
    <property type="match status" value="1"/>
</dbReference>
<evidence type="ECO:0000256" key="9">
    <source>
        <dbReference type="SAM" id="MobiDB-lite"/>
    </source>
</evidence>
<dbReference type="GO" id="GO:0002098">
    <property type="term" value="P:tRNA wobble uridine modification"/>
    <property type="evidence" value="ECO:0007669"/>
    <property type="project" value="InterPro"/>
</dbReference>
<evidence type="ECO:0000256" key="4">
    <source>
        <dbReference type="ARBA" id="ARBA00009567"/>
    </source>
</evidence>
<keyword evidence="8" id="KW-0539">Nucleus</keyword>
<evidence type="ECO:0000256" key="7">
    <source>
        <dbReference type="ARBA" id="ARBA00022694"/>
    </source>
</evidence>
<protein>
    <recommendedName>
        <fullName evidence="5">Elongator complex protein 5</fullName>
    </recommendedName>
</protein>
<dbReference type="CDD" id="cd19496">
    <property type="entry name" value="Elp5"/>
    <property type="match status" value="1"/>
</dbReference>
<comment type="caution">
    <text evidence="10">The sequence shown here is derived from an EMBL/GenBank/DDBJ whole genome shotgun (WGS) entry which is preliminary data.</text>
</comment>
<sequence>MSSTNVSHRRTHNLLLISKLLSLRDSASPLTLLLDSLEQPAAPLIREYIRRAKLSKVHVIFVSFETLTRPDGVDTFIQTRRKSLEDIAKEVISVSSSSPLSPQPPAATASNGSLVIIDSVNPMISHKRGGDQQVNLAAYLSSLLGPPPTSPQGHPSTSLIAIYHRDIPTCPQKQTPYAPSPLSLLTYLATTILTVHSMSHILAEKAARDRSLMAPVFGLAEEADGVIIGRRIDHGKSTDYDDRKGLVIEMEHRRKSGRGVVEWYCLPPVAKIHRQQVKEVVTLLDDHPLYRREEEQEDAEKEGWEPESTFDLGLTERQRREREGVVLPYFDAQKGEGPGEGGRILYDMGEEDDFDEEEDEI</sequence>
<keyword evidence="7" id="KW-0819">tRNA processing</keyword>
<dbReference type="VEuPathDB" id="FungiDB:EMCG_07711"/>
<dbReference type="PANTHER" id="PTHR15641:SF1">
    <property type="entry name" value="ELONGATOR COMPLEX PROTEIN 5"/>
    <property type="match status" value="1"/>
</dbReference>
<keyword evidence="11" id="KW-1185">Reference proteome</keyword>
<keyword evidence="6" id="KW-0963">Cytoplasm</keyword>
<reference evidence="10 11" key="1">
    <citation type="submission" date="2017-10" db="EMBL/GenBank/DDBJ databases">
        <title>Comparative genomics in systemic dimorphic fungi from Ajellomycetaceae.</title>
        <authorList>
            <person name="Munoz J.F."/>
            <person name="Mcewen J.G."/>
            <person name="Clay O.K."/>
            <person name="Cuomo C.A."/>
        </authorList>
    </citation>
    <scope>NUCLEOTIDE SEQUENCE [LARGE SCALE GENOMIC DNA]</scope>
    <source>
        <strain evidence="10 11">UAMH4076</strain>
    </source>
</reference>
<dbReference type="GO" id="GO:0005634">
    <property type="term" value="C:nucleus"/>
    <property type="evidence" value="ECO:0007669"/>
    <property type="project" value="UniProtKB-SubCell"/>
</dbReference>
<comment type="similarity">
    <text evidence="4">Belongs to the ELP5 family.</text>
</comment>
<evidence type="ECO:0000256" key="3">
    <source>
        <dbReference type="ARBA" id="ARBA00005043"/>
    </source>
</evidence>
<dbReference type="Pfam" id="PF10483">
    <property type="entry name" value="Elong_Iki1"/>
    <property type="match status" value="1"/>
</dbReference>
<accession>A0A2B7Z5S0</accession>
<feature type="compositionally biased region" description="Basic and acidic residues" evidence="9">
    <location>
        <begin position="314"/>
        <end position="324"/>
    </location>
</feature>
<dbReference type="UniPathway" id="UPA00988"/>
<name>A0A2B7Z5S0_9EURO</name>
<evidence type="ECO:0000256" key="6">
    <source>
        <dbReference type="ARBA" id="ARBA00022490"/>
    </source>
</evidence>
<evidence type="ECO:0000313" key="10">
    <source>
        <dbReference type="EMBL" id="PGH31724.1"/>
    </source>
</evidence>
<dbReference type="InterPro" id="IPR019519">
    <property type="entry name" value="Elp5"/>
</dbReference>
<dbReference type="GO" id="GO:0033588">
    <property type="term" value="C:elongator holoenzyme complex"/>
    <property type="evidence" value="ECO:0007669"/>
    <property type="project" value="InterPro"/>
</dbReference>
<dbReference type="EMBL" id="PDND01000117">
    <property type="protein sequence ID" value="PGH31724.1"/>
    <property type="molecule type" value="Genomic_DNA"/>
</dbReference>
<evidence type="ECO:0000313" key="11">
    <source>
        <dbReference type="Proteomes" id="UP000226031"/>
    </source>
</evidence>
<evidence type="ECO:0000256" key="5">
    <source>
        <dbReference type="ARBA" id="ARBA00020264"/>
    </source>
</evidence>
<dbReference type="STRING" id="73230.A0A2B7Z5S0"/>
<dbReference type="GO" id="GO:0000049">
    <property type="term" value="F:tRNA binding"/>
    <property type="evidence" value="ECO:0007669"/>
    <property type="project" value="TreeGrafter"/>
</dbReference>
<comment type="pathway">
    <text evidence="3">tRNA modification; 5-methoxycarbonylmethyl-2-thiouridine-tRNA biosynthesis.</text>
</comment>
<evidence type="ECO:0000256" key="8">
    <source>
        <dbReference type="ARBA" id="ARBA00023242"/>
    </source>
</evidence>
<comment type="subcellular location">
    <subcellularLocation>
        <location evidence="2">Cytoplasm</location>
    </subcellularLocation>
    <subcellularLocation>
        <location evidence="1">Nucleus</location>
    </subcellularLocation>
</comment>
<organism evidence="10 11">
    <name type="scientific">[Emmonsia] crescens</name>
    <dbReference type="NCBI Taxonomy" id="73230"/>
    <lineage>
        <taxon>Eukaryota</taxon>
        <taxon>Fungi</taxon>
        <taxon>Dikarya</taxon>
        <taxon>Ascomycota</taxon>
        <taxon>Pezizomycotina</taxon>
        <taxon>Eurotiomycetes</taxon>
        <taxon>Eurotiomycetidae</taxon>
        <taxon>Onygenales</taxon>
        <taxon>Ajellomycetaceae</taxon>
        <taxon>Emergomyces</taxon>
    </lineage>
</organism>
<feature type="compositionally biased region" description="Acidic residues" evidence="9">
    <location>
        <begin position="348"/>
        <end position="361"/>
    </location>
</feature>